<organism evidence="2 3">
    <name type="scientific">Beta vulgaris subsp. vulgaris</name>
    <name type="common">Beet</name>
    <dbReference type="NCBI Taxonomy" id="3555"/>
    <lineage>
        <taxon>Eukaryota</taxon>
        <taxon>Viridiplantae</taxon>
        <taxon>Streptophyta</taxon>
        <taxon>Embryophyta</taxon>
        <taxon>Tracheophyta</taxon>
        <taxon>Spermatophyta</taxon>
        <taxon>Magnoliopsida</taxon>
        <taxon>eudicotyledons</taxon>
        <taxon>Gunneridae</taxon>
        <taxon>Pentapetalae</taxon>
        <taxon>Caryophyllales</taxon>
        <taxon>Chenopodiaceae</taxon>
        <taxon>Betoideae</taxon>
        <taxon>Beta</taxon>
    </lineage>
</organism>
<dbReference type="AlphaFoldDB" id="A0A0J7YMZ5"/>
<dbReference type="PANTHER" id="PTHR48462:SF1">
    <property type="entry name" value="PROTEIN, PUTATIVE-RELATED"/>
    <property type="match status" value="1"/>
</dbReference>
<evidence type="ECO:0000313" key="2">
    <source>
        <dbReference type="EMBL" id="KMS64974.1"/>
    </source>
</evidence>
<feature type="domain" description="Reverse transcriptase" evidence="1">
    <location>
        <begin position="1"/>
        <end position="186"/>
    </location>
</feature>
<dbReference type="OrthoDB" id="1676176at2759"/>
<feature type="non-terminal residue" evidence="2">
    <location>
        <position position="186"/>
    </location>
</feature>
<name>A0A0J7YMZ5_BETVV</name>
<proteinExistence type="predicted"/>
<dbReference type="PANTHER" id="PTHR48462">
    <property type="entry name" value="PROTEIN, PUTATIVE-RELATED"/>
    <property type="match status" value="1"/>
</dbReference>
<sequence>GKLFALKKKSGGIRPIAVGYTWRRLAAKCANAYAVSMLGPYLCPRQLGAGIQGGCEAAVHATRRFIESMPPDHVVAKLDFSNAFNCLCRSRMLGEVASRIPELYKFCHLSYSSPSTLKFGEWCVESQVGIQQGDPLGPLLFCLSIHPLLMSLSSDLIVGFLDDITLGGSQDSVSDDVRAIMAGGLD</sequence>
<gene>
    <name evidence="2" type="ORF">BVRB_040730</name>
</gene>
<dbReference type="InterPro" id="IPR000477">
    <property type="entry name" value="RT_dom"/>
</dbReference>
<keyword evidence="3" id="KW-1185">Reference proteome</keyword>
<protein>
    <recommendedName>
        <fullName evidence="1">Reverse transcriptase domain-containing protein</fullName>
    </recommendedName>
</protein>
<reference evidence="2 3" key="1">
    <citation type="journal article" date="2014" name="Nature">
        <title>The genome of the recently domesticated crop plant sugar beet (Beta vulgaris).</title>
        <authorList>
            <person name="Dohm J.C."/>
            <person name="Minoche A.E."/>
            <person name="Holtgrawe D."/>
            <person name="Capella-Gutierrez S."/>
            <person name="Zakrzewski F."/>
            <person name="Tafer H."/>
            <person name="Rupp O."/>
            <person name="Sorensen T.R."/>
            <person name="Stracke R."/>
            <person name="Reinhardt R."/>
            <person name="Goesmann A."/>
            <person name="Kraft T."/>
            <person name="Schulz B."/>
            <person name="Stadler P.F."/>
            <person name="Schmidt T."/>
            <person name="Gabaldon T."/>
            <person name="Lehrach H."/>
            <person name="Weisshaar B."/>
            <person name="Himmelbauer H."/>
        </authorList>
    </citation>
    <scope>NUCLEOTIDE SEQUENCE [LARGE SCALE GENOMIC DNA]</scope>
    <source>
        <tissue evidence="2">Taproot</tissue>
    </source>
</reference>
<dbReference type="PROSITE" id="PS50878">
    <property type="entry name" value="RT_POL"/>
    <property type="match status" value="1"/>
</dbReference>
<dbReference type="Pfam" id="PF00078">
    <property type="entry name" value="RVT_1"/>
    <property type="match status" value="1"/>
</dbReference>
<evidence type="ECO:0000313" key="3">
    <source>
        <dbReference type="Proteomes" id="UP000035740"/>
    </source>
</evidence>
<dbReference type="Proteomes" id="UP000035740">
    <property type="component" value="Unassembled WGS sequence"/>
</dbReference>
<feature type="non-terminal residue" evidence="2">
    <location>
        <position position="1"/>
    </location>
</feature>
<evidence type="ECO:0000259" key="1">
    <source>
        <dbReference type="PROSITE" id="PS50878"/>
    </source>
</evidence>
<accession>A0A0J7YMZ5</accession>
<dbReference type="Gramene" id="KMS64974">
    <property type="protein sequence ID" value="KMS64974"/>
    <property type="gene ID" value="BVRB_040730"/>
</dbReference>
<dbReference type="EMBL" id="KQ117283">
    <property type="protein sequence ID" value="KMS64974.1"/>
    <property type="molecule type" value="Genomic_DNA"/>
</dbReference>